<dbReference type="Proteomes" id="UP000325313">
    <property type="component" value="Unassembled WGS sequence"/>
</dbReference>
<dbReference type="FunFam" id="3.30.70.660:FF:000015">
    <property type="entry name" value="tRNA pseudouridine synthase"/>
    <property type="match status" value="1"/>
</dbReference>
<dbReference type="InterPro" id="IPR020097">
    <property type="entry name" value="PsdUridine_synth_TruA_a/b_dom"/>
</dbReference>
<name>A0A5B0NXB1_PUCGR</name>
<dbReference type="Gene3D" id="3.30.70.660">
    <property type="entry name" value="Pseudouridine synthase I, catalytic domain, C-terminal subdomain"/>
    <property type="match status" value="1"/>
</dbReference>
<keyword evidence="3" id="KW-0413">Isomerase</keyword>
<feature type="region of interest" description="Disordered" evidence="8">
    <location>
        <begin position="225"/>
        <end position="244"/>
    </location>
</feature>
<keyword evidence="12" id="KW-1185">Reference proteome</keyword>
<dbReference type="AlphaFoldDB" id="A0A5B0NXB1"/>
<dbReference type="EMBL" id="VSWC01000079">
    <property type="protein sequence ID" value="KAA1093891.1"/>
    <property type="molecule type" value="Genomic_DNA"/>
</dbReference>
<sequence length="583" mass="66896">MEPTEQEQPTENQQQQPQPQQQQQQHLKRKPEQEPTTIDGALSRLPKRRVAIMIGYYGRGYQGSQINPGTKTIEGTLFNAFVRAGCITQDNSTHPNKVGLQRAARTDANVSACCNLISLKLILNPPEIGHDKRMDQAEEEGEEDALHKSLIEQHSQTSYYPLIKHINRFLPSDMKIWEIIRVQNSFNPRSFCDSRVYEYSLPTWLFLPPKPGSPLHQRLMKLNQNRSEKTGEEEEEGKEDPEANWWNDHSDLLEKDFKSIQAERRGSYRISQMMIARIKSVLDQFRGTHNFHNLTVGKAFTERNAVRTMKDFTVSEPFLVGGSDPTNPKDDDDHQPLENPPTEWISITFHGQSFMLHQIRKMIGLLVLVCRTRTPVSIIKQLYGPRKVSIPKAPGIGLILRKLNFHGYNKKIQHINEQTLQRRNKKRKGARNGGDQEDDQLMIWDSIECDRFEALFERFKLETLFNRIFLNQTSQTSNEPQDSNPITGDQKVDPVELDTVKEEESGSKNSKPTSTKPPKSGRAAHKDDDDDDEIDEEDEDDDVVPVEKLEGEDPFGVWMNYLDVYTGPDLDFLNPDGILPDDK</sequence>
<dbReference type="InterPro" id="IPR020094">
    <property type="entry name" value="TruA/RsuA/RluB/E/F_N"/>
</dbReference>
<feature type="compositionally biased region" description="Low complexity" evidence="8">
    <location>
        <begin position="507"/>
        <end position="521"/>
    </location>
</feature>
<dbReference type="CDD" id="cd02568">
    <property type="entry name" value="PseudoU_synth_PUS1_PUS2"/>
    <property type="match status" value="1"/>
</dbReference>
<feature type="compositionally biased region" description="Basic and acidic residues" evidence="8">
    <location>
        <begin position="327"/>
        <end position="336"/>
    </location>
</feature>
<dbReference type="Gene3D" id="3.30.70.580">
    <property type="entry name" value="Pseudouridine synthase I, catalytic domain, N-terminal subdomain"/>
    <property type="match status" value="1"/>
</dbReference>
<feature type="region of interest" description="Disordered" evidence="8">
    <location>
        <begin position="499"/>
        <end position="552"/>
    </location>
</feature>
<dbReference type="InterPro" id="IPR020095">
    <property type="entry name" value="PsdUridine_synth_TruA_C"/>
</dbReference>
<evidence type="ECO:0000259" key="9">
    <source>
        <dbReference type="Pfam" id="PF01416"/>
    </source>
</evidence>
<dbReference type="PANTHER" id="PTHR11142:SF4">
    <property type="entry name" value="PSEUDOURIDYLATE SYNTHASE 1 HOMOLOG"/>
    <property type="match status" value="1"/>
</dbReference>
<feature type="compositionally biased region" description="Low complexity" evidence="8">
    <location>
        <begin position="1"/>
        <end position="25"/>
    </location>
</feature>
<feature type="region of interest" description="Disordered" evidence="8">
    <location>
        <begin position="317"/>
        <end position="340"/>
    </location>
</feature>
<dbReference type="InterPro" id="IPR020103">
    <property type="entry name" value="PsdUridine_synth_cat_dom_sf"/>
</dbReference>
<organism evidence="10 12">
    <name type="scientific">Puccinia graminis f. sp. tritici</name>
    <dbReference type="NCBI Taxonomy" id="56615"/>
    <lineage>
        <taxon>Eukaryota</taxon>
        <taxon>Fungi</taxon>
        <taxon>Dikarya</taxon>
        <taxon>Basidiomycota</taxon>
        <taxon>Pucciniomycotina</taxon>
        <taxon>Pucciniomycetes</taxon>
        <taxon>Pucciniales</taxon>
        <taxon>Pucciniaceae</taxon>
        <taxon>Puccinia</taxon>
    </lineage>
</organism>
<evidence type="ECO:0000256" key="1">
    <source>
        <dbReference type="ARBA" id="ARBA00009375"/>
    </source>
</evidence>
<evidence type="ECO:0000256" key="2">
    <source>
        <dbReference type="ARBA" id="ARBA00022694"/>
    </source>
</evidence>
<feature type="domain" description="Pseudouridine synthase I TruA alpha/beta" evidence="9">
    <location>
        <begin position="284"/>
        <end position="405"/>
    </location>
</feature>
<keyword evidence="2" id="KW-0819">tRNA processing</keyword>
<evidence type="ECO:0000256" key="3">
    <source>
        <dbReference type="ARBA" id="ARBA00023235"/>
    </source>
</evidence>
<dbReference type="EMBL" id="VDEP01000115">
    <property type="protein sequence ID" value="KAA1129995.1"/>
    <property type="molecule type" value="Genomic_DNA"/>
</dbReference>
<dbReference type="SUPFAM" id="SSF55120">
    <property type="entry name" value="Pseudouridine synthase"/>
    <property type="match status" value="1"/>
</dbReference>
<proteinExistence type="inferred from homology"/>
<feature type="active site" description="Nucleophile" evidence="6">
    <location>
        <position position="107"/>
    </location>
</feature>
<dbReference type="Proteomes" id="UP000324748">
    <property type="component" value="Unassembled WGS sequence"/>
</dbReference>
<evidence type="ECO:0000256" key="4">
    <source>
        <dbReference type="ARBA" id="ARBA00079074"/>
    </source>
</evidence>
<dbReference type="Pfam" id="PF01416">
    <property type="entry name" value="PseudoU_synth_1"/>
    <property type="match status" value="1"/>
</dbReference>
<dbReference type="PANTHER" id="PTHR11142">
    <property type="entry name" value="PSEUDOURIDYLATE SYNTHASE"/>
    <property type="match status" value="1"/>
</dbReference>
<evidence type="ECO:0000313" key="10">
    <source>
        <dbReference type="EMBL" id="KAA1093891.1"/>
    </source>
</evidence>
<evidence type="ECO:0000313" key="12">
    <source>
        <dbReference type="Proteomes" id="UP000324748"/>
    </source>
</evidence>
<dbReference type="GO" id="GO:1990481">
    <property type="term" value="P:mRNA pseudouridine synthesis"/>
    <property type="evidence" value="ECO:0007669"/>
    <property type="project" value="TreeGrafter"/>
</dbReference>
<dbReference type="GO" id="GO:0031119">
    <property type="term" value="P:tRNA pseudouridine synthesis"/>
    <property type="evidence" value="ECO:0007669"/>
    <property type="project" value="InterPro"/>
</dbReference>
<evidence type="ECO:0000256" key="7">
    <source>
        <dbReference type="PIRSR" id="PIRSR641708-2"/>
    </source>
</evidence>
<evidence type="ECO:0000256" key="8">
    <source>
        <dbReference type="SAM" id="MobiDB-lite"/>
    </source>
</evidence>
<dbReference type="InterPro" id="IPR041708">
    <property type="entry name" value="PUS1/PUS2-like"/>
</dbReference>
<dbReference type="OrthoDB" id="10256309at2759"/>
<gene>
    <name evidence="10" type="primary">PUS1_1</name>
    <name evidence="10" type="ORF">PGT21_002036</name>
    <name evidence="11" type="ORF">PGTUg99_008981</name>
</gene>
<dbReference type="GO" id="GO:0009982">
    <property type="term" value="F:pseudouridine synthase activity"/>
    <property type="evidence" value="ECO:0007669"/>
    <property type="project" value="InterPro"/>
</dbReference>
<dbReference type="GO" id="GO:0005634">
    <property type="term" value="C:nucleus"/>
    <property type="evidence" value="ECO:0007669"/>
    <property type="project" value="TreeGrafter"/>
</dbReference>
<reference evidence="12 13" key="1">
    <citation type="submission" date="2019-05" db="EMBL/GenBank/DDBJ databases">
        <title>Emergence of the Ug99 lineage of the wheat stem rust pathogen through somatic hybridization.</title>
        <authorList>
            <person name="Li F."/>
            <person name="Upadhyaya N.M."/>
            <person name="Sperschneider J."/>
            <person name="Matny O."/>
            <person name="Nguyen-Phuc H."/>
            <person name="Mago R."/>
            <person name="Raley C."/>
            <person name="Miller M.E."/>
            <person name="Silverstein K.A.T."/>
            <person name="Henningsen E."/>
            <person name="Hirsch C.D."/>
            <person name="Visser B."/>
            <person name="Pretorius Z.A."/>
            <person name="Steffenson B.J."/>
            <person name="Schwessinger B."/>
            <person name="Dodds P.N."/>
            <person name="Figueroa M."/>
        </authorList>
    </citation>
    <scope>NUCLEOTIDE SEQUENCE [LARGE SCALE GENOMIC DNA]</scope>
    <source>
        <strain evidence="10">21-0</strain>
        <strain evidence="11 13">Ug99</strain>
    </source>
</reference>
<feature type="binding site" evidence="7">
    <location>
        <position position="197"/>
    </location>
    <ligand>
        <name>substrate</name>
    </ligand>
</feature>
<feature type="region of interest" description="Disordered" evidence="8">
    <location>
        <begin position="1"/>
        <end position="38"/>
    </location>
</feature>
<evidence type="ECO:0000313" key="11">
    <source>
        <dbReference type="EMBL" id="KAA1129995.1"/>
    </source>
</evidence>
<dbReference type="NCBIfam" id="TIGR00071">
    <property type="entry name" value="hisT_truA"/>
    <property type="match status" value="1"/>
</dbReference>
<accession>A0A5B0NXB1</accession>
<feature type="compositionally biased region" description="Acidic residues" evidence="8">
    <location>
        <begin position="528"/>
        <end position="544"/>
    </location>
</feature>
<dbReference type="InterPro" id="IPR001406">
    <property type="entry name" value="PsdUridine_synth_TruA"/>
</dbReference>
<evidence type="ECO:0000256" key="6">
    <source>
        <dbReference type="PIRSR" id="PIRSR641708-1"/>
    </source>
</evidence>
<comment type="similarity">
    <text evidence="1">Belongs to the tRNA pseudouridine synthase TruA family.</text>
</comment>
<dbReference type="GO" id="GO:0003723">
    <property type="term" value="F:RNA binding"/>
    <property type="evidence" value="ECO:0007669"/>
    <property type="project" value="InterPro"/>
</dbReference>
<evidence type="ECO:0000313" key="13">
    <source>
        <dbReference type="Proteomes" id="UP000325313"/>
    </source>
</evidence>
<evidence type="ECO:0000256" key="5">
    <source>
        <dbReference type="ARBA" id="ARBA00080857"/>
    </source>
</evidence>
<comment type="caution">
    <text evidence="10">The sequence shown here is derived from an EMBL/GenBank/DDBJ whole genome shotgun (WGS) entry which is preliminary data.</text>
</comment>
<protein>
    <recommendedName>
        <fullName evidence="4">tRNA pseudouridylate synthase 2</fullName>
    </recommendedName>
    <alternativeName>
        <fullName evidence="5">tRNA-uridine isomerase 2</fullName>
    </alternativeName>
</protein>